<dbReference type="PANTHER" id="PTHR11453:SF12">
    <property type="entry name" value="BAND 3 ANION TRANSPORT PROTEIN"/>
    <property type="match status" value="1"/>
</dbReference>
<dbReference type="PANTHER" id="PTHR11453">
    <property type="entry name" value="ANION EXCHANGE PROTEIN"/>
    <property type="match status" value="1"/>
</dbReference>
<sequence>RPTIAFVRLRDAVVLESALETPVPVRFIFILIGPTTTDMDYHECGRAMSALLADK</sequence>
<dbReference type="InterPro" id="IPR003020">
    <property type="entry name" value="HCO3_transpt_euk"/>
</dbReference>
<accession>A0ABD0Q0W8</accession>
<dbReference type="AlphaFoldDB" id="A0ABD0Q0W8"/>
<evidence type="ECO:0000313" key="2">
    <source>
        <dbReference type="EMBL" id="KAL0179929.1"/>
    </source>
</evidence>
<dbReference type="InterPro" id="IPR016152">
    <property type="entry name" value="PTrfase/Anion_transptr"/>
</dbReference>
<protein>
    <recommendedName>
        <fullName evidence="1">Band 3 cytoplasmic domain-containing protein</fullName>
    </recommendedName>
</protein>
<dbReference type="FunFam" id="3.40.930.10:FF:000020">
    <property type="entry name" value="Anion exchange protein"/>
    <property type="match status" value="1"/>
</dbReference>
<dbReference type="Gene3D" id="3.40.930.10">
    <property type="entry name" value="Mannitol-specific EII, Chain A"/>
    <property type="match status" value="1"/>
</dbReference>
<feature type="non-terminal residue" evidence="2">
    <location>
        <position position="55"/>
    </location>
</feature>
<evidence type="ECO:0000259" key="1">
    <source>
        <dbReference type="Pfam" id="PF07565"/>
    </source>
</evidence>
<feature type="domain" description="Band 3 cytoplasmic" evidence="1">
    <location>
        <begin position="1"/>
        <end position="55"/>
    </location>
</feature>
<proteinExistence type="predicted"/>
<dbReference type="Pfam" id="PF07565">
    <property type="entry name" value="Band_3_cyto"/>
    <property type="match status" value="1"/>
</dbReference>
<comment type="caution">
    <text evidence="2">The sequence shown here is derived from an EMBL/GenBank/DDBJ whole genome shotgun (WGS) entry which is preliminary data.</text>
</comment>
<dbReference type="Proteomes" id="UP001529510">
    <property type="component" value="Unassembled WGS sequence"/>
</dbReference>
<evidence type="ECO:0000313" key="3">
    <source>
        <dbReference type="Proteomes" id="UP001529510"/>
    </source>
</evidence>
<organism evidence="2 3">
    <name type="scientific">Cirrhinus mrigala</name>
    <name type="common">Mrigala</name>
    <dbReference type="NCBI Taxonomy" id="683832"/>
    <lineage>
        <taxon>Eukaryota</taxon>
        <taxon>Metazoa</taxon>
        <taxon>Chordata</taxon>
        <taxon>Craniata</taxon>
        <taxon>Vertebrata</taxon>
        <taxon>Euteleostomi</taxon>
        <taxon>Actinopterygii</taxon>
        <taxon>Neopterygii</taxon>
        <taxon>Teleostei</taxon>
        <taxon>Ostariophysi</taxon>
        <taxon>Cypriniformes</taxon>
        <taxon>Cyprinidae</taxon>
        <taxon>Labeoninae</taxon>
        <taxon>Labeonini</taxon>
        <taxon>Cirrhinus</taxon>
    </lineage>
</organism>
<dbReference type="SUPFAM" id="SSF55804">
    <property type="entry name" value="Phoshotransferase/anion transport protein"/>
    <property type="match status" value="1"/>
</dbReference>
<dbReference type="EMBL" id="JAMKFB020000012">
    <property type="protein sequence ID" value="KAL0179929.1"/>
    <property type="molecule type" value="Genomic_DNA"/>
</dbReference>
<keyword evidence="3" id="KW-1185">Reference proteome</keyword>
<name>A0ABD0Q0W8_CIRMR</name>
<reference evidence="2 3" key="1">
    <citation type="submission" date="2024-05" db="EMBL/GenBank/DDBJ databases">
        <title>Genome sequencing and assembly of Indian major carp, Cirrhinus mrigala (Hamilton, 1822).</title>
        <authorList>
            <person name="Mohindra V."/>
            <person name="Chowdhury L.M."/>
            <person name="Lal K."/>
            <person name="Jena J.K."/>
        </authorList>
    </citation>
    <scope>NUCLEOTIDE SEQUENCE [LARGE SCALE GENOMIC DNA]</scope>
    <source>
        <strain evidence="2">CM1030</strain>
        <tissue evidence="2">Blood</tissue>
    </source>
</reference>
<gene>
    <name evidence="2" type="ORF">M9458_025371</name>
</gene>
<feature type="non-terminal residue" evidence="2">
    <location>
        <position position="1"/>
    </location>
</feature>
<dbReference type="InterPro" id="IPR013769">
    <property type="entry name" value="Band3_cytoplasmic_dom"/>
</dbReference>